<dbReference type="InterPro" id="IPR022226">
    <property type="entry name" value="DUF3752"/>
</dbReference>
<dbReference type="Proteomes" id="UP000777482">
    <property type="component" value="Unassembled WGS sequence"/>
</dbReference>
<name>A0A9P7B202_RHOMI</name>
<accession>A0A9P7B202</accession>
<organism evidence="3 4">
    <name type="scientific">Rhodotorula mucilaginosa</name>
    <name type="common">Yeast</name>
    <name type="synonym">Rhodotorula rubra</name>
    <dbReference type="NCBI Taxonomy" id="5537"/>
    <lineage>
        <taxon>Eukaryota</taxon>
        <taxon>Fungi</taxon>
        <taxon>Dikarya</taxon>
        <taxon>Basidiomycota</taxon>
        <taxon>Pucciniomycotina</taxon>
        <taxon>Microbotryomycetes</taxon>
        <taxon>Sporidiobolales</taxon>
        <taxon>Sporidiobolaceae</taxon>
        <taxon>Rhodotorula</taxon>
    </lineage>
</organism>
<evidence type="ECO:0000313" key="4">
    <source>
        <dbReference type="Proteomes" id="UP000777482"/>
    </source>
</evidence>
<gene>
    <name evidence="3" type="ORF">C6P46_001154</name>
</gene>
<comment type="caution">
    <text evidence="3">The sequence shown here is derived from an EMBL/GenBank/DDBJ whole genome shotgun (WGS) entry which is preliminary data.</text>
</comment>
<sequence length="331" mass="36341">MTIGPQLPPHLAQSREPNADAEAGPAAPPRDDDGDEDDFGPALPPDMQQDRKRLSHAEQSPTAVAGPQLPPHLAHTTPAVCGPSLPTLGPTLPPRRAVGPSRPPYGTAEDGEDDSDGEVGPLPPPVGQQVDDDAGVRLFREREERERRKQQEEAENKKPKREEWMLVPPKEMDLLSSMDTTKLKSRGFATGKAAQRASGSDSSSGVNLWTETPAERQERLRDEMLGKKRKAENAPAEEETDEARRKRLRDQQLKDEVERHNRTQRSESLLDKHAKASRASGKDVDDRAPTAIWDRDRDMSLGGRLMDDSQRSSVVKNAKGLGGRFGGGSFL</sequence>
<feature type="compositionally biased region" description="Basic and acidic residues" evidence="1">
    <location>
        <begin position="134"/>
        <end position="164"/>
    </location>
</feature>
<dbReference type="AlphaFoldDB" id="A0A9P7B202"/>
<dbReference type="Pfam" id="PF12572">
    <property type="entry name" value="DUF3752"/>
    <property type="match status" value="1"/>
</dbReference>
<evidence type="ECO:0000256" key="1">
    <source>
        <dbReference type="SAM" id="MobiDB-lite"/>
    </source>
</evidence>
<dbReference type="OrthoDB" id="73491at2759"/>
<feature type="domain" description="DUF3752" evidence="2">
    <location>
        <begin position="168"/>
        <end position="326"/>
    </location>
</feature>
<evidence type="ECO:0000259" key="2">
    <source>
        <dbReference type="Pfam" id="PF12572"/>
    </source>
</evidence>
<dbReference type="EMBL" id="PUHQ01000129">
    <property type="protein sequence ID" value="KAG0655108.1"/>
    <property type="molecule type" value="Genomic_DNA"/>
</dbReference>
<keyword evidence="4" id="KW-1185">Reference proteome</keyword>
<feature type="region of interest" description="Disordered" evidence="1">
    <location>
        <begin position="1"/>
        <end position="171"/>
    </location>
</feature>
<dbReference type="PANTHER" id="PTHR46370:SF1">
    <property type="entry name" value="GPALPP MOTIFS-CONTAINING PROTEIN 1"/>
    <property type="match status" value="1"/>
</dbReference>
<proteinExistence type="predicted"/>
<feature type="compositionally biased region" description="Basic and acidic residues" evidence="1">
    <location>
        <begin position="213"/>
        <end position="226"/>
    </location>
</feature>
<protein>
    <recommendedName>
        <fullName evidence="2">DUF3752 domain-containing protein</fullName>
    </recommendedName>
</protein>
<evidence type="ECO:0000313" key="3">
    <source>
        <dbReference type="EMBL" id="KAG0655108.1"/>
    </source>
</evidence>
<dbReference type="InterPro" id="IPR046331">
    <property type="entry name" value="GPAM1-like"/>
</dbReference>
<feature type="region of interest" description="Disordered" evidence="1">
    <location>
        <begin position="186"/>
        <end position="291"/>
    </location>
</feature>
<dbReference type="PANTHER" id="PTHR46370">
    <property type="entry name" value="GPALPP MOTIFS-CONTAINING PROTEIN 1"/>
    <property type="match status" value="1"/>
</dbReference>
<feature type="compositionally biased region" description="Basic and acidic residues" evidence="1">
    <location>
        <begin position="249"/>
        <end position="291"/>
    </location>
</feature>
<reference evidence="3 4" key="1">
    <citation type="submission" date="2020-11" db="EMBL/GenBank/DDBJ databases">
        <title>Kefir isolates.</title>
        <authorList>
            <person name="Marcisauskas S."/>
            <person name="Kim Y."/>
            <person name="Blasche S."/>
        </authorList>
    </citation>
    <scope>NUCLEOTIDE SEQUENCE [LARGE SCALE GENOMIC DNA]</scope>
    <source>
        <strain evidence="3 4">KR</strain>
    </source>
</reference>
<feature type="compositionally biased region" description="Polar residues" evidence="1">
    <location>
        <begin position="197"/>
        <end position="210"/>
    </location>
</feature>